<reference evidence="2" key="1">
    <citation type="submission" date="2017-01" db="EMBL/GenBank/DDBJ databases">
        <title>A deep insight into the sialotranscriptome of adult male and female Cluex tarsalis mosquitoes.</title>
        <authorList>
            <person name="Ribeiro J.M."/>
            <person name="Moreira F."/>
            <person name="Bernard K.A."/>
            <person name="Calvo E."/>
        </authorList>
    </citation>
    <scope>NUCLEOTIDE SEQUENCE</scope>
    <source>
        <strain evidence="2">Kern County</strain>
        <tissue evidence="2">Salivary glands</tissue>
    </source>
</reference>
<proteinExistence type="predicted"/>
<dbReference type="EMBL" id="GFDL01010127">
    <property type="protein sequence ID" value="JAV24918.1"/>
    <property type="molecule type" value="Transcribed_RNA"/>
</dbReference>
<evidence type="ECO:0000259" key="1">
    <source>
        <dbReference type="PROSITE" id="PS51827"/>
    </source>
</evidence>
<organism evidence="2">
    <name type="scientific">Culex tarsalis</name>
    <name type="common">Encephalitis mosquito</name>
    <dbReference type="NCBI Taxonomy" id="7177"/>
    <lineage>
        <taxon>Eukaryota</taxon>
        <taxon>Metazoa</taxon>
        <taxon>Ecdysozoa</taxon>
        <taxon>Arthropoda</taxon>
        <taxon>Hexapoda</taxon>
        <taxon>Insecta</taxon>
        <taxon>Pterygota</taxon>
        <taxon>Neoptera</taxon>
        <taxon>Endopterygota</taxon>
        <taxon>Diptera</taxon>
        <taxon>Nematocera</taxon>
        <taxon>Culicoidea</taxon>
        <taxon>Culicidae</taxon>
        <taxon>Culicinae</taxon>
        <taxon>Culicini</taxon>
        <taxon>Culex</taxon>
        <taxon>Culex</taxon>
    </lineage>
</organism>
<dbReference type="PANTHER" id="PTHR48430:SF1">
    <property type="entry name" value="PARTNER OF XRN-2 PROTEIN 1"/>
    <property type="match status" value="1"/>
</dbReference>
<dbReference type="AlphaFoldDB" id="A0A1Q3FBP5"/>
<dbReference type="PANTHER" id="PTHR48430">
    <property type="entry name" value="PARTNER OF XRN-2 PROTEIN 1"/>
    <property type="match status" value="1"/>
</dbReference>
<dbReference type="InterPro" id="IPR021859">
    <property type="entry name" value="XTBD"/>
</dbReference>
<feature type="domain" description="XRN2-binding (XTBD)" evidence="1">
    <location>
        <begin position="9"/>
        <end position="93"/>
    </location>
</feature>
<name>A0A1Q3FBP5_CULTA</name>
<dbReference type="PROSITE" id="PS51827">
    <property type="entry name" value="XTBD"/>
    <property type="match status" value="1"/>
</dbReference>
<dbReference type="Pfam" id="PF11952">
    <property type="entry name" value="XTBD"/>
    <property type="match status" value="1"/>
</dbReference>
<evidence type="ECO:0000313" key="2">
    <source>
        <dbReference type="EMBL" id="JAV24918.1"/>
    </source>
</evidence>
<sequence>MANKSALNVDKYKTFYECDEHWELRRMFMERHKDRFDEDELVCLAQVFTNVEFLGCRYPAETMTLIAELSKEVAAEYRQSRENKLKRTFVAASDAAAARYAKK</sequence>
<protein>
    <recommendedName>
        <fullName evidence="1">XRN2-binding (XTBD) domain-containing protein</fullName>
    </recommendedName>
</protein>
<accession>A0A1Q3FBP5</accession>